<dbReference type="Pfam" id="PF00920">
    <property type="entry name" value="ILVD_EDD_N"/>
    <property type="match status" value="1"/>
</dbReference>
<dbReference type="InterPro" id="IPR052352">
    <property type="entry name" value="Sugar_Degrad_Dehydratases"/>
</dbReference>
<keyword evidence="12" id="KW-1185">Reference proteome</keyword>
<evidence type="ECO:0000259" key="10">
    <source>
        <dbReference type="Pfam" id="PF24877"/>
    </source>
</evidence>
<evidence type="ECO:0000259" key="9">
    <source>
        <dbReference type="Pfam" id="PF00920"/>
    </source>
</evidence>
<dbReference type="InterPro" id="IPR037237">
    <property type="entry name" value="IlvD/EDD_N"/>
</dbReference>
<dbReference type="PROSITE" id="PS00886">
    <property type="entry name" value="ILVD_EDD_1"/>
    <property type="match status" value="1"/>
</dbReference>
<sequence>MSDLPPTNDPVDAELPGDVPGAPTPEKTGGFGGERPQAPIGRRSFDHWFGEDGRNGFIHRSWMRAQGFSDEVFDGRPVIGICNTWSELTPCNAHLRRLADSVKRGVWQAGGFPLEFPVMSLGETMLRPTAMLFRNLLSMDVEESLRGNPIDGAVLLTGCDKTTPGSIMGAASVDLPTMVVTGGPMLNGKFRGCDIGSGTAVWRFTQDRNAGRMSEEDYAAAESGMSRSNGHCMTMGTASTMACMAEALGLQMTGGAAIPAVDSRRYSIAQQTGQRIVQMVHEDLKPSDILTRDAFANAVRANAAIGGSTNFVIHLLAIAGRVGVNVTLDDLDEWARGVPWLVDLQPSGKYLMEDFYYAGGLPAVMKEILPLLKTDAITVTGKTIGENVANAERTVDTDVIRAVGNPLGSGAGTAVLKGNLAPDGAVIKQSAASERLLRHRGKALVFTAIEDYDKAVDDPDLDVDADTVLVLQNAGPRGYPGMPEVGNMTIPRKLAEQGIDDMVRISDARMSGTAYGTVVLHVTPEAAVGGPLALVRTGDWIELDVTARRLHLDVPEEELEKRRADWQPPTAPSDRGWARLYVDHVTQANQGCDLDFLVGRTGSAVARQSH</sequence>
<evidence type="ECO:0000313" key="12">
    <source>
        <dbReference type="Proteomes" id="UP000294508"/>
    </source>
</evidence>
<keyword evidence="2" id="KW-0001">2Fe-2S</keyword>
<dbReference type="PANTHER" id="PTHR43183">
    <property type="entry name" value="HYPOTHETICAL DIHYDROXYACID DEHYDRATASE (EUROFUNG)-RELATED"/>
    <property type="match status" value="1"/>
</dbReference>
<evidence type="ECO:0000256" key="3">
    <source>
        <dbReference type="ARBA" id="ARBA00022723"/>
    </source>
</evidence>
<evidence type="ECO:0000256" key="2">
    <source>
        <dbReference type="ARBA" id="ARBA00022714"/>
    </source>
</evidence>
<keyword evidence="4" id="KW-0408">Iron</keyword>
<comment type="caution">
    <text evidence="11">The sequence shown here is derived from an EMBL/GenBank/DDBJ whole genome shotgun (WGS) entry which is preliminary data.</text>
</comment>
<organism evidence="11 12">
    <name type="scientific">Kribbella steppae</name>
    <dbReference type="NCBI Taxonomy" id="2512223"/>
    <lineage>
        <taxon>Bacteria</taxon>
        <taxon>Bacillati</taxon>
        <taxon>Actinomycetota</taxon>
        <taxon>Actinomycetes</taxon>
        <taxon>Propionibacteriales</taxon>
        <taxon>Kribbellaceae</taxon>
        <taxon>Kribbella</taxon>
    </lineage>
</organism>
<dbReference type="Gene3D" id="3.50.30.80">
    <property type="entry name" value="IlvD/EDD C-terminal domain-like"/>
    <property type="match status" value="1"/>
</dbReference>
<dbReference type="InterPro" id="IPR020558">
    <property type="entry name" value="DiOHA_6PGluconate_deHydtase_CS"/>
</dbReference>
<comment type="similarity">
    <text evidence="1">Belongs to the IlvD/Edd family.</text>
</comment>
<evidence type="ECO:0000256" key="1">
    <source>
        <dbReference type="ARBA" id="ARBA00006486"/>
    </source>
</evidence>
<evidence type="ECO:0000256" key="6">
    <source>
        <dbReference type="ARBA" id="ARBA00023239"/>
    </source>
</evidence>
<dbReference type="RefSeq" id="WP_132210147.1">
    <property type="nucleotide sequence ID" value="NZ_SLWN01000005.1"/>
</dbReference>
<dbReference type="SUPFAM" id="SSF143975">
    <property type="entry name" value="IlvD/EDD N-terminal domain-like"/>
    <property type="match status" value="1"/>
</dbReference>
<accession>A0A4R2HKE2</accession>
<dbReference type="NCBIfam" id="NF009560">
    <property type="entry name" value="PRK13017.1"/>
    <property type="match status" value="1"/>
</dbReference>
<evidence type="ECO:0000256" key="8">
    <source>
        <dbReference type="SAM" id="MobiDB-lite"/>
    </source>
</evidence>
<dbReference type="Pfam" id="PF24877">
    <property type="entry name" value="ILV_EDD_C"/>
    <property type="match status" value="1"/>
</dbReference>
<protein>
    <submittedName>
        <fullName evidence="11">Dihydroxy-acid dehydratase</fullName>
    </submittedName>
</protein>
<evidence type="ECO:0000256" key="4">
    <source>
        <dbReference type="ARBA" id="ARBA00023004"/>
    </source>
</evidence>
<dbReference type="AlphaFoldDB" id="A0A4R2HKE2"/>
<dbReference type="InterPro" id="IPR000581">
    <property type="entry name" value="ILV_EDD_N"/>
</dbReference>
<dbReference type="EMBL" id="SLWN01000005">
    <property type="protein sequence ID" value="TCO30497.1"/>
    <property type="molecule type" value="Genomic_DNA"/>
</dbReference>
<feature type="domain" description="Dihydroxy-acid/6-phosphogluconate dehydratase C-terminal" evidence="10">
    <location>
        <begin position="398"/>
        <end position="592"/>
    </location>
</feature>
<gene>
    <name evidence="11" type="ORF">EV652_105499</name>
</gene>
<feature type="region of interest" description="Disordered" evidence="8">
    <location>
        <begin position="1"/>
        <end position="43"/>
    </location>
</feature>
<dbReference type="Proteomes" id="UP000294508">
    <property type="component" value="Unassembled WGS sequence"/>
</dbReference>
<dbReference type="GO" id="GO:0046872">
    <property type="term" value="F:metal ion binding"/>
    <property type="evidence" value="ECO:0007669"/>
    <property type="project" value="UniProtKB-KW"/>
</dbReference>
<dbReference type="InterPro" id="IPR056740">
    <property type="entry name" value="ILV_EDD_C"/>
</dbReference>
<evidence type="ECO:0000313" key="11">
    <source>
        <dbReference type="EMBL" id="TCO30497.1"/>
    </source>
</evidence>
<reference evidence="11 12" key="1">
    <citation type="journal article" date="2015" name="Stand. Genomic Sci.">
        <title>Genomic Encyclopedia of Bacterial and Archaeal Type Strains, Phase III: the genomes of soil and plant-associated and newly described type strains.</title>
        <authorList>
            <person name="Whitman W.B."/>
            <person name="Woyke T."/>
            <person name="Klenk H.P."/>
            <person name="Zhou Y."/>
            <person name="Lilburn T.G."/>
            <person name="Beck B.J."/>
            <person name="De Vos P."/>
            <person name="Vandamme P."/>
            <person name="Eisen J.A."/>
            <person name="Garrity G."/>
            <person name="Hugenholtz P."/>
            <person name="Kyrpides N.C."/>
        </authorList>
    </citation>
    <scope>NUCLEOTIDE SEQUENCE [LARGE SCALE GENOMIC DNA]</scope>
    <source>
        <strain evidence="11 12">VKM Ac-2572</strain>
    </source>
</reference>
<dbReference type="SUPFAM" id="SSF52016">
    <property type="entry name" value="LeuD/IlvD-like"/>
    <property type="match status" value="1"/>
</dbReference>
<dbReference type="NCBIfam" id="NF004784">
    <property type="entry name" value="PRK06131.1"/>
    <property type="match status" value="1"/>
</dbReference>
<evidence type="ECO:0000256" key="5">
    <source>
        <dbReference type="ARBA" id="ARBA00023014"/>
    </source>
</evidence>
<dbReference type="GO" id="GO:0016836">
    <property type="term" value="F:hydro-lyase activity"/>
    <property type="evidence" value="ECO:0007669"/>
    <property type="project" value="UniProtKB-ARBA"/>
</dbReference>
<proteinExistence type="inferred from homology"/>
<keyword evidence="6" id="KW-0456">Lyase</keyword>
<keyword evidence="7" id="KW-0028">Amino-acid biosynthesis</keyword>
<evidence type="ECO:0000256" key="7">
    <source>
        <dbReference type="ARBA" id="ARBA00023304"/>
    </source>
</evidence>
<feature type="domain" description="Dihydroxy-acid/6-phosphogluconate dehydratase N-terminal" evidence="9">
    <location>
        <begin position="76"/>
        <end position="387"/>
    </location>
</feature>
<name>A0A4R2HKE2_9ACTN</name>
<dbReference type="PANTHER" id="PTHR43183:SF1">
    <property type="entry name" value="HYPOTHETICAL DIHYDROXY-ACID DEHYDRATASE (EUROFUNG)-RELATED"/>
    <property type="match status" value="1"/>
</dbReference>
<dbReference type="FunFam" id="3.50.30.80:FF:000001">
    <property type="entry name" value="Dihydroxy-acid dehydratase"/>
    <property type="match status" value="1"/>
</dbReference>
<keyword evidence="3" id="KW-0479">Metal-binding</keyword>
<dbReference type="GO" id="GO:0009082">
    <property type="term" value="P:branched-chain amino acid biosynthetic process"/>
    <property type="evidence" value="ECO:0007669"/>
    <property type="project" value="UniProtKB-KW"/>
</dbReference>
<dbReference type="InterPro" id="IPR042096">
    <property type="entry name" value="Dihydro-acid_dehy_C"/>
</dbReference>
<keyword evidence="5" id="KW-0411">Iron-sulfur</keyword>
<dbReference type="OrthoDB" id="9807077at2"/>
<keyword evidence="7" id="KW-0100">Branched-chain amino acid biosynthesis</keyword>
<dbReference type="GO" id="GO:0051537">
    <property type="term" value="F:2 iron, 2 sulfur cluster binding"/>
    <property type="evidence" value="ECO:0007669"/>
    <property type="project" value="UniProtKB-KW"/>
</dbReference>